<dbReference type="SMART" id="SM00233">
    <property type="entry name" value="PH"/>
    <property type="match status" value="1"/>
</dbReference>
<dbReference type="InterPro" id="IPR000719">
    <property type="entry name" value="Prot_kinase_dom"/>
</dbReference>
<dbReference type="SUPFAM" id="SSF57863">
    <property type="entry name" value="ArfGap/RecO-like zinc finger"/>
    <property type="match status" value="1"/>
</dbReference>
<feature type="compositionally biased region" description="Polar residues" evidence="2">
    <location>
        <begin position="148"/>
        <end position="159"/>
    </location>
</feature>
<dbReference type="GO" id="GO:0005524">
    <property type="term" value="F:ATP binding"/>
    <property type="evidence" value="ECO:0007669"/>
    <property type="project" value="InterPro"/>
</dbReference>
<evidence type="ECO:0000259" key="3">
    <source>
        <dbReference type="PROSITE" id="PS50003"/>
    </source>
</evidence>
<dbReference type="CDD" id="cd00821">
    <property type="entry name" value="PH"/>
    <property type="match status" value="1"/>
</dbReference>
<dbReference type="InterPro" id="IPR008271">
    <property type="entry name" value="Ser/Thr_kinase_AS"/>
</dbReference>
<protein>
    <recommendedName>
        <fullName evidence="8">Protein kinase domain-containing protein</fullName>
    </recommendedName>
</protein>
<keyword evidence="1" id="KW-0479">Metal-binding</keyword>
<sequence>MPARRITVGAKPSIPRAPSGSYDDTPDKLLQMLRDNDQGNCWCSDCGSGAKVEWVSINLAIILCIECSGIHRSLGTHISKLEALSNEVSEADKEFQYQRREREEKRRLLEKSNADTDLPPAAANNTYSTSSNGQATSTSDSELGRADSTGSQLKSAISGGSQGAVASPELSRSPGSLGQSSIGSPAATSKFKGIRDLEERDHVQIANAERHNAQRKEGLLWALSRPTSHVDPRNLNKPGWHKFWIVLDQGKLSEYSNWKQRLDLHMDPIDLRMASVREARNAERRFCFEVITPHNKRVYQATSEEDMNSWILSINNALQKIAVLMGVSHPNVLCLKDTFNERNAVYLVLELAPEGELFNFIVMKQKVSEDETRKLFKQLFQGIKYLHERNIVHRDIKPENILMVDKELHVKLADFGLAKIIGEESFTTTLCGTPSYVAPEILADSKQRKYTKAVDIWSLGVVLYICLCGFPPFSDELFSKEFPYTLSQQIKSGRFDYPSPYWDSVGDPALDLIDSMLVVNVERRFTIDQCLSHPWLTHGTPAVNDSTDGLVGGIRGLEVHRRGVVRERTLLSSLNSVEVTAKIAANKNSNHVKVFAKNAHKAKAAAKESGPAHNRGAVSTPKQN</sequence>
<dbReference type="PANTHER" id="PTHR24347">
    <property type="entry name" value="SERINE/THREONINE-PROTEIN KINASE"/>
    <property type="match status" value="1"/>
</dbReference>
<evidence type="ECO:0000313" key="6">
    <source>
        <dbReference type="EMBL" id="CRK19205.1"/>
    </source>
</evidence>
<dbReference type="PROSITE" id="PS50115">
    <property type="entry name" value="ARFGAP"/>
    <property type="match status" value="1"/>
</dbReference>
<name>A0A0G4LBV6_VERLO</name>
<evidence type="ECO:0000313" key="7">
    <source>
        <dbReference type="Proteomes" id="UP000045706"/>
    </source>
</evidence>
<dbReference type="InterPro" id="IPR001849">
    <property type="entry name" value="PH_domain"/>
</dbReference>
<dbReference type="Proteomes" id="UP000045706">
    <property type="component" value="Unassembled WGS sequence"/>
</dbReference>
<dbReference type="GO" id="GO:0004672">
    <property type="term" value="F:protein kinase activity"/>
    <property type="evidence" value="ECO:0007669"/>
    <property type="project" value="InterPro"/>
</dbReference>
<evidence type="ECO:0000256" key="2">
    <source>
        <dbReference type="SAM" id="MobiDB-lite"/>
    </source>
</evidence>
<dbReference type="Gene3D" id="2.30.29.30">
    <property type="entry name" value="Pleckstrin-homology domain (PH domain)/Phosphotyrosine-binding domain (PTB)"/>
    <property type="match status" value="1"/>
</dbReference>
<dbReference type="AlphaFoldDB" id="A0A0G4LBV6"/>
<dbReference type="CDD" id="cd05117">
    <property type="entry name" value="STKc_CAMK"/>
    <property type="match status" value="1"/>
</dbReference>
<keyword evidence="1" id="KW-0862">Zinc</keyword>
<feature type="domain" description="Protein kinase" evidence="4">
    <location>
        <begin position="241"/>
        <end position="536"/>
    </location>
</feature>
<feature type="compositionally biased region" description="Polar residues" evidence="2">
    <location>
        <begin position="123"/>
        <end position="141"/>
    </location>
</feature>
<evidence type="ECO:0000259" key="4">
    <source>
        <dbReference type="PROSITE" id="PS50011"/>
    </source>
</evidence>
<evidence type="ECO:0008006" key="8">
    <source>
        <dbReference type="Google" id="ProtNLM"/>
    </source>
</evidence>
<accession>A0A0G4LBV6</accession>
<dbReference type="PROSITE" id="PS50003">
    <property type="entry name" value="PH_DOMAIN"/>
    <property type="match status" value="1"/>
</dbReference>
<dbReference type="GO" id="GO:0008270">
    <property type="term" value="F:zinc ion binding"/>
    <property type="evidence" value="ECO:0007669"/>
    <property type="project" value="UniProtKB-KW"/>
</dbReference>
<proteinExistence type="predicted"/>
<dbReference type="SUPFAM" id="SSF56112">
    <property type="entry name" value="Protein kinase-like (PK-like)"/>
    <property type="match status" value="1"/>
</dbReference>
<dbReference type="GO" id="GO:0005096">
    <property type="term" value="F:GTPase activator activity"/>
    <property type="evidence" value="ECO:0007669"/>
    <property type="project" value="InterPro"/>
</dbReference>
<evidence type="ECO:0000259" key="5">
    <source>
        <dbReference type="PROSITE" id="PS50115"/>
    </source>
</evidence>
<feature type="domain" description="PH" evidence="3">
    <location>
        <begin position="213"/>
        <end position="319"/>
    </location>
</feature>
<keyword evidence="1" id="KW-0863">Zinc-finger</keyword>
<reference evidence="7" key="1">
    <citation type="submission" date="2015-05" db="EMBL/GenBank/DDBJ databases">
        <authorList>
            <person name="Fogelqvist Johan"/>
        </authorList>
    </citation>
    <scope>NUCLEOTIDE SEQUENCE [LARGE SCALE GENOMIC DNA]</scope>
</reference>
<dbReference type="FunFam" id="2.30.29.30:FF:000252">
    <property type="entry name" value="ARF GTPase activator (Csx2)"/>
    <property type="match status" value="1"/>
</dbReference>
<dbReference type="FunFam" id="1.10.510.10:FF:001380">
    <property type="entry name" value="Checkpoint kinase 2-like protein"/>
    <property type="match status" value="1"/>
</dbReference>
<feature type="region of interest" description="Disordered" evidence="2">
    <location>
        <begin position="89"/>
        <end position="195"/>
    </location>
</feature>
<dbReference type="InterPro" id="IPR011993">
    <property type="entry name" value="PH-like_dom_sf"/>
</dbReference>
<feature type="domain" description="Arf-GAP" evidence="5">
    <location>
        <begin position="27"/>
        <end position="113"/>
    </location>
</feature>
<feature type="compositionally biased region" description="Basic and acidic residues" evidence="2">
    <location>
        <begin position="90"/>
        <end position="114"/>
    </location>
</feature>
<dbReference type="InterPro" id="IPR038508">
    <property type="entry name" value="ArfGAP_dom_sf"/>
</dbReference>
<dbReference type="SMART" id="SM00220">
    <property type="entry name" value="S_TKc"/>
    <property type="match status" value="1"/>
</dbReference>
<organism evidence="6 7">
    <name type="scientific">Verticillium longisporum</name>
    <name type="common">Verticillium dahliae var. longisporum</name>
    <dbReference type="NCBI Taxonomy" id="100787"/>
    <lineage>
        <taxon>Eukaryota</taxon>
        <taxon>Fungi</taxon>
        <taxon>Dikarya</taxon>
        <taxon>Ascomycota</taxon>
        <taxon>Pezizomycotina</taxon>
        <taxon>Sordariomycetes</taxon>
        <taxon>Hypocreomycetidae</taxon>
        <taxon>Glomerellales</taxon>
        <taxon>Plectosphaerellaceae</taxon>
        <taxon>Verticillium</taxon>
    </lineage>
</organism>
<dbReference type="SMART" id="SM00105">
    <property type="entry name" value="ArfGap"/>
    <property type="match status" value="1"/>
</dbReference>
<dbReference type="Pfam" id="PF01412">
    <property type="entry name" value="ArfGap"/>
    <property type="match status" value="1"/>
</dbReference>
<dbReference type="EMBL" id="CVQI01009791">
    <property type="protein sequence ID" value="CRK19205.1"/>
    <property type="molecule type" value="Genomic_DNA"/>
</dbReference>
<evidence type="ECO:0000256" key="1">
    <source>
        <dbReference type="PROSITE-ProRule" id="PRU00288"/>
    </source>
</evidence>
<dbReference type="Gene3D" id="1.10.220.150">
    <property type="entry name" value="Arf GTPase activating protein"/>
    <property type="match status" value="1"/>
</dbReference>
<feature type="region of interest" description="Disordered" evidence="2">
    <location>
        <begin position="1"/>
        <end position="23"/>
    </location>
</feature>
<dbReference type="InterPro" id="IPR001164">
    <property type="entry name" value="ArfGAP_dom"/>
</dbReference>
<dbReference type="SUPFAM" id="SSF50729">
    <property type="entry name" value="PH domain-like"/>
    <property type="match status" value="1"/>
</dbReference>
<feature type="region of interest" description="Disordered" evidence="2">
    <location>
        <begin position="600"/>
        <end position="624"/>
    </location>
</feature>
<feature type="compositionally biased region" description="Polar residues" evidence="2">
    <location>
        <begin position="173"/>
        <end position="187"/>
    </location>
</feature>
<dbReference type="PROSITE" id="PS00108">
    <property type="entry name" value="PROTEIN_KINASE_ST"/>
    <property type="match status" value="1"/>
</dbReference>
<dbReference type="InterPro" id="IPR011009">
    <property type="entry name" value="Kinase-like_dom_sf"/>
</dbReference>
<dbReference type="PROSITE" id="PS50011">
    <property type="entry name" value="PROTEIN_KINASE_DOM"/>
    <property type="match status" value="1"/>
</dbReference>
<dbReference type="InterPro" id="IPR037278">
    <property type="entry name" value="ARFGAP/RecO"/>
</dbReference>
<dbReference type="Pfam" id="PF00069">
    <property type="entry name" value="Pkinase"/>
    <property type="match status" value="1"/>
</dbReference>
<gene>
    <name evidence="6" type="ORF">BN1723_017763</name>
</gene>
<dbReference type="Gene3D" id="1.10.510.10">
    <property type="entry name" value="Transferase(Phosphotransferase) domain 1"/>
    <property type="match status" value="1"/>
</dbReference>